<gene>
    <name evidence="1" type="ORF">E5329_21865</name>
</gene>
<organism evidence="1 2">
    <name type="scientific">Petralouisia muris</name>
    <dbReference type="NCBI Taxonomy" id="3032872"/>
    <lineage>
        <taxon>Bacteria</taxon>
        <taxon>Bacillati</taxon>
        <taxon>Bacillota</taxon>
        <taxon>Clostridia</taxon>
        <taxon>Lachnospirales</taxon>
        <taxon>Lachnospiraceae</taxon>
        <taxon>Petralouisia</taxon>
    </lineage>
</organism>
<evidence type="ECO:0000313" key="2">
    <source>
        <dbReference type="Proteomes" id="UP000304953"/>
    </source>
</evidence>
<comment type="caution">
    <text evidence="1">The sequence shown here is derived from an EMBL/GenBank/DDBJ whole genome shotgun (WGS) entry which is preliminary data.</text>
</comment>
<dbReference type="Proteomes" id="UP000304953">
    <property type="component" value="Unassembled WGS sequence"/>
</dbReference>
<name>A0AC61RQG7_9FIRM</name>
<proteinExistence type="predicted"/>
<evidence type="ECO:0000313" key="1">
    <source>
        <dbReference type="EMBL" id="TGY91265.1"/>
    </source>
</evidence>
<sequence length="149" mass="16626">MATWQIVLIVITVLLLAATIALYIMGKKSQKKKEEQDAQIAAASQTISMLIIDKKRMKLKDAGLPPAVLEQTPKMLRGSKMPIVKAKVGPKIMTFICEGEIFDRIPTKKEVKAVVSGLYITSVKGLRGSIEPVAKKKKFWDRFKKEAQK</sequence>
<reference evidence="1" key="1">
    <citation type="submission" date="2019-04" db="EMBL/GenBank/DDBJ databases">
        <title>Microbes associate with the intestines of laboratory mice.</title>
        <authorList>
            <person name="Navarre W."/>
            <person name="Wong E."/>
            <person name="Huang K."/>
            <person name="Tropini C."/>
            <person name="Ng K."/>
            <person name="Yu B."/>
        </authorList>
    </citation>
    <scope>NUCLEOTIDE SEQUENCE</scope>
    <source>
        <strain evidence="1">NM01_1-7b</strain>
    </source>
</reference>
<dbReference type="EMBL" id="SRYA01000063">
    <property type="protein sequence ID" value="TGY91265.1"/>
    <property type="molecule type" value="Genomic_DNA"/>
</dbReference>
<protein>
    <submittedName>
        <fullName evidence="1">Uncharacterized protein</fullName>
    </submittedName>
</protein>
<keyword evidence="2" id="KW-1185">Reference proteome</keyword>
<accession>A0AC61RQG7</accession>